<organism evidence="2 3">
    <name type="scientific">Corynascus novoguineensis</name>
    <dbReference type="NCBI Taxonomy" id="1126955"/>
    <lineage>
        <taxon>Eukaryota</taxon>
        <taxon>Fungi</taxon>
        <taxon>Dikarya</taxon>
        <taxon>Ascomycota</taxon>
        <taxon>Pezizomycotina</taxon>
        <taxon>Sordariomycetes</taxon>
        <taxon>Sordariomycetidae</taxon>
        <taxon>Sordariales</taxon>
        <taxon>Chaetomiaceae</taxon>
        <taxon>Corynascus</taxon>
    </lineage>
</organism>
<dbReference type="PANTHER" id="PTHR42030:SF1">
    <property type="entry name" value="DRBM DOMAIN-CONTAINING PROTEIN"/>
    <property type="match status" value="1"/>
</dbReference>
<dbReference type="EMBL" id="MU857622">
    <property type="protein sequence ID" value="KAK4249578.1"/>
    <property type="molecule type" value="Genomic_DNA"/>
</dbReference>
<evidence type="ECO:0000313" key="3">
    <source>
        <dbReference type="Proteomes" id="UP001303647"/>
    </source>
</evidence>
<comment type="caution">
    <text evidence="2">The sequence shown here is derived from an EMBL/GenBank/DDBJ whole genome shotgun (WGS) entry which is preliminary data.</text>
</comment>
<reference evidence="2" key="2">
    <citation type="submission" date="2023-05" db="EMBL/GenBank/DDBJ databases">
        <authorList>
            <consortium name="Lawrence Berkeley National Laboratory"/>
            <person name="Steindorff A."/>
            <person name="Hensen N."/>
            <person name="Bonometti L."/>
            <person name="Westerberg I."/>
            <person name="Brannstrom I.O."/>
            <person name="Guillou S."/>
            <person name="Cros-Aarteil S."/>
            <person name="Calhoun S."/>
            <person name="Haridas S."/>
            <person name="Kuo A."/>
            <person name="Mondo S."/>
            <person name="Pangilinan J."/>
            <person name="Riley R."/>
            <person name="Labutti K."/>
            <person name="Andreopoulos B."/>
            <person name="Lipzen A."/>
            <person name="Chen C."/>
            <person name="Yanf M."/>
            <person name="Daum C."/>
            <person name="Ng V."/>
            <person name="Clum A."/>
            <person name="Ohm R."/>
            <person name="Martin F."/>
            <person name="Silar P."/>
            <person name="Natvig D."/>
            <person name="Lalanne C."/>
            <person name="Gautier V."/>
            <person name="Ament-Velasquez S.L."/>
            <person name="Kruys A."/>
            <person name="Hutchinson M.I."/>
            <person name="Powell A.J."/>
            <person name="Barry K."/>
            <person name="Miller A.N."/>
            <person name="Grigoriev I.V."/>
            <person name="Debuchy R."/>
            <person name="Gladieux P."/>
            <person name="Thoren M.H."/>
            <person name="Johannesson H."/>
        </authorList>
    </citation>
    <scope>NUCLEOTIDE SEQUENCE</scope>
    <source>
        <strain evidence="2">CBS 359.72</strain>
    </source>
</reference>
<dbReference type="SUPFAM" id="SSF54768">
    <property type="entry name" value="dsRNA-binding domain-like"/>
    <property type="match status" value="1"/>
</dbReference>
<proteinExistence type="predicted"/>
<dbReference type="AlphaFoldDB" id="A0AAN7CZ27"/>
<evidence type="ECO:0000256" key="1">
    <source>
        <dbReference type="SAM" id="MobiDB-lite"/>
    </source>
</evidence>
<accession>A0AAN7CZ27</accession>
<sequence length="100" mass="11176">MAYQSWQDKLENFCFENNIQPPLYLVVSDTRGGRTAWSSLLSFGNDWIFQARFWYDGNNINNAREDVAEVTLKFFRSSIPLSPASSPATTSTTATSGGGR</sequence>
<gene>
    <name evidence="2" type="ORF">C7999DRAFT_30004</name>
</gene>
<name>A0AAN7CZ27_9PEZI</name>
<reference evidence="2" key="1">
    <citation type="journal article" date="2023" name="Mol. Phylogenet. Evol.">
        <title>Genome-scale phylogeny and comparative genomics of the fungal order Sordariales.</title>
        <authorList>
            <person name="Hensen N."/>
            <person name="Bonometti L."/>
            <person name="Westerberg I."/>
            <person name="Brannstrom I.O."/>
            <person name="Guillou S."/>
            <person name="Cros-Aarteil S."/>
            <person name="Calhoun S."/>
            <person name="Haridas S."/>
            <person name="Kuo A."/>
            <person name="Mondo S."/>
            <person name="Pangilinan J."/>
            <person name="Riley R."/>
            <person name="LaButti K."/>
            <person name="Andreopoulos B."/>
            <person name="Lipzen A."/>
            <person name="Chen C."/>
            <person name="Yan M."/>
            <person name="Daum C."/>
            <person name="Ng V."/>
            <person name="Clum A."/>
            <person name="Steindorff A."/>
            <person name="Ohm R.A."/>
            <person name="Martin F."/>
            <person name="Silar P."/>
            <person name="Natvig D.O."/>
            <person name="Lalanne C."/>
            <person name="Gautier V."/>
            <person name="Ament-Velasquez S.L."/>
            <person name="Kruys A."/>
            <person name="Hutchinson M.I."/>
            <person name="Powell A.J."/>
            <person name="Barry K."/>
            <person name="Miller A.N."/>
            <person name="Grigoriev I.V."/>
            <person name="Debuchy R."/>
            <person name="Gladieux P."/>
            <person name="Hiltunen Thoren M."/>
            <person name="Johannesson H."/>
        </authorList>
    </citation>
    <scope>NUCLEOTIDE SEQUENCE</scope>
    <source>
        <strain evidence="2">CBS 359.72</strain>
    </source>
</reference>
<dbReference type="Proteomes" id="UP001303647">
    <property type="component" value="Unassembled WGS sequence"/>
</dbReference>
<feature type="region of interest" description="Disordered" evidence="1">
    <location>
        <begin position="79"/>
        <end position="100"/>
    </location>
</feature>
<keyword evidence="3" id="KW-1185">Reference proteome</keyword>
<dbReference type="PANTHER" id="PTHR42030">
    <property type="entry name" value="DRBM DOMAIN-CONTAINING PROTEIN"/>
    <property type="match status" value="1"/>
</dbReference>
<evidence type="ECO:0000313" key="2">
    <source>
        <dbReference type="EMBL" id="KAK4249578.1"/>
    </source>
</evidence>
<protein>
    <submittedName>
        <fullName evidence="2">Uncharacterized protein</fullName>
    </submittedName>
</protein>